<feature type="binding site" evidence="8">
    <location>
        <position position="201"/>
    </location>
    <ligand>
        <name>Zn(2+)</name>
        <dbReference type="ChEBI" id="CHEBI:29105"/>
    </ligand>
</feature>
<dbReference type="GO" id="GO:0008448">
    <property type="term" value="F:N-acetylglucosamine-6-phosphate deacetylase activity"/>
    <property type="evidence" value="ECO:0007669"/>
    <property type="project" value="InterPro"/>
</dbReference>
<dbReference type="Gene3D" id="2.30.40.10">
    <property type="entry name" value="Urease, subunit C, domain 1"/>
    <property type="match status" value="1"/>
</dbReference>
<feature type="active site" description="Proton donor/acceptor" evidence="6">
    <location>
        <position position="281"/>
    </location>
</feature>
<name>A0A1K2I266_9HYPH</name>
<feature type="binding site" evidence="7">
    <location>
        <position position="146"/>
    </location>
    <ligand>
        <name>substrate</name>
    </ligand>
</feature>
<dbReference type="PANTHER" id="PTHR11113">
    <property type="entry name" value="N-ACETYLGLUCOSAMINE-6-PHOSPHATE DEACETYLASE"/>
    <property type="match status" value="1"/>
</dbReference>
<dbReference type="GO" id="GO:0006046">
    <property type="term" value="P:N-acetylglucosamine catabolic process"/>
    <property type="evidence" value="ECO:0007669"/>
    <property type="project" value="TreeGrafter"/>
</dbReference>
<dbReference type="SUPFAM" id="SSF51338">
    <property type="entry name" value="Composite domain of metallo-dependent hydrolases"/>
    <property type="match status" value="1"/>
</dbReference>
<comment type="cofactor">
    <cofactor evidence="8">
        <name>a divalent metal cation</name>
        <dbReference type="ChEBI" id="CHEBI:60240"/>
    </cofactor>
    <text evidence="8">Binds 1 divalent metal cation per subunit.</text>
</comment>
<dbReference type="EMBL" id="FPKU01000003">
    <property type="protein sequence ID" value="SFZ86477.1"/>
    <property type="molecule type" value="Genomic_DNA"/>
</dbReference>
<feature type="binding site" evidence="7">
    <location>
        <position position="257"/>
    </location>
    <ligand>
        <name>substrate</name>
    </ligand>
</feature>
<keyword evidence="11" id="KW-1185">Reference proteome</keyword>
<dbReference type="InterPro" id="IPR006680">
    <property type="entry name" value="Amidohydro-rel"/>
</dbReference>
<dbReference type="Gene3D" id="3.20.20.140">
    <property type="entry name" value="Metal-dependent hydrolases"/>
    <property type="match status" value="1"/>
</dbReference>
<keyword evidence="4 5" id="KW-0119">Carbohydrate metabolism</keyword>
<feature type="binding site" evidence="7">
    <location>
        <begin position="314"/>
        <end position="316"/>
    </location>
    <ligand>
        <name>substrate</name>
    </ligand>
</feature>
<dbReference type="InterPro" id="IPR011059">
    <property type="entry name" value="Metal-dep_hydrolase_composite"/>
</dbReference>
<dbReference type="OrthoDB" id="9776488at2"/>
<dbReference type="InterPro" id="IPR032466">
    <property type="entry name" value="Metal_Hydrolase"/>
</dbReference>
<evidence type="ECO:0000259" key="9">
    <source>
        <dbReference type="Pfam" id="PF01979"/>
    </source>
</evidence>
<dbReference type="Proteomes" id="UP000183447">
    <property type="component" value="Unassembled WGS sequence"/>
</dbReference>
<comment type="similarity">
    <text evidence="1 5">Belongs to the metallo-dependent hydrolases superfamily. NagA family.</text>
</comment>
<dbReference type="GO" id="GO:0046872">
    <property type="term" value="F:metal ion binding"/>
    <property type="evidence" value="ECO:0007669"/>
    <property type="project" value="UniProtKB-KW"/>
</dbReference>
<dbReference type="CDD" id="cd00854">
    <property type="entry name" value="NagA"/>
    <property type="match status" value="1"/>
</dbReference>
<evidence type="ECO:0000256" key="1">
    <source>
        <dbReference type="ARBA" id="ARBA00010716"/>
    </source>
</evidence>
<keyword evidence="2 8" id="KW-0479">Metal-binding</keyword>
<evidence type="ECO:0000256" key="7">
    <source>
        <dbReference type="PIRSR" id="PIRSR038994-2"/>
    </source>
</evidence>
<organism evidence="10 11">
    <name type="scientific">Devosia enhydra</name>
    <dbReference type="NCBI Taxonomy" id="665118"/>
    <lineage>
        <taxon>Bacteria</taxon>
        <taxon>Pseudomonadati</taxon>
        <taxon>Pseudomonadota</taxon>
        <taxon>Alphaproteobacteria</taxon>
        <taxon>Hyphomicrobiales</taxon>
        <taxon>Devosiaceae</taxon>
        <taxon>Devosia</taxon>
    </lineage>
</organism>
<feature type="binding site" evidence="7">
    <location>
        <begin position="225"/>
        <end position="226"/>
    </location>
    <ligand>
        <name>substrate</name>
    </ligand>
</feature>
<feature type="binding site" evidence="8">
    <location>
        <position position="135"/>
    </location>
    <ligand>
        <name>Zn(2+)</name>
        <dbReference type="ChEBI" id="CHEBI:29105"/>
    </ligand>
</feature>
<feature type="binding site" evidence="8">
    <location>
        <position position="222"/>
    </location>
    <ligand>
        <name>Zn(2+)</name>
        <dbReference type="ChEBI" id="CHEBI:29105"/>
    </ligand>
</feature>
<evidence type="ECO:0000256" key="3">
    <source>
        <dbReference type="ARBA" id="ARBA00022801"/>
    </source>
</evidence>
<evidence type="ECO:0000256" key="6">
    <source>
        <dbReference type="PIRSR" id="PIRSR038994-1"/>
    </source>
</evidence>
<dbReference type="NCBIfam" id="TIGR00221">
    <property type="entry name" value="nagA"/>
    <property type="match status" value="1"/>
</dbReference>
<proteinExistence type="inferred from homology"/>
<dbReference type="PIRSF" id="PIRSF038994">
    <property type="entry name" value="NagA"/>
    <property type="match status" value="1"/>
</dbReference>
<evidence type="ECO:0000313" key="10">
    <source>
        <dbReference type="EMBL" id="SFZ86477.1"/>
    </source>
</evidence>
<keyword evidence="3 5" id="KW-0378">Hydrolase</keyword>
<dbReference type="PANTHER" id="PTHR11113:SF14">
    <property type="entry name" value="N-ACETYLGLUCOSAMINE-6-PHOSPHATE DEACETYLASE"/>
    <property type="match status" value="1"/>
</dbReference>
<protein>
    <submittedName>
        <fullName evidence="10">N-acetylglucosamine-6-phosphate deacetylase</fullName>
    </submittedName>
</protein>
<dbReference type="AlphaFoldDB" id="A0A1K2I266"/>
<sequence>MSRPAALTAIVGAERLFDGEAWHEGAALLVADGIVTGIVPEDAIPAEAGRQRLEGGLIVPGLVDLQVNGGGGVQFNDAPDLEAIRTILAAHAAAGVTALLPTLITDSPAITARALAAGAEAARLELPGFLGLHLEGPHLALSRKGAHDPALIRPMEPADRDALIAARPSLPHLIVTVAAETVPPEQIAALAAAGITVSIGHSDAGYTMVEAAASAGASMVTHLFNAQSQMLNREPGVVGAALGLGSLWAGIIADGIHVHPAALDVAMRAKRGPGRVFLVSDAMAPAGTDIKSFTLNGRTITRADGALRLADGTLAGADLTLIEAVRFVHRRLALPLEEALRMASLYPAQAIGASARHGHLRRGARADFVHLSSDLVPLSTHIAGVPMVPRP</sequence>
<dbReference type="Pfam" id="PF01979">
    <property type="entry name" value="Amidohydro_1"/>
    <property type="match status" value="1"/>
</dbReference>
<gene>
    <name evidence="10" type="ORF">SAMN02983003_3659</name>
</gene>
<dbReference type="STRING" id="665118.SAMN02983003_3659"/>
<dbReference type="RefSeq" id="WP_072346060.1">
    <property type="nucleotide sequence ID" value="NZ_FPKU01000003.1"/>
</dbReference>
<evidence type="ECO:0000256" key="8">
    <source>
        <dbReference type="PIRSR" id="PIRSR038994-3"/>
    </source>
</evidence>
<evidence type="ECO:0000256" key="4">
    <source>
        <dbReference type="ARBA" id="ARBA00023277"/>
    </source>
</evidence>
<feature type="binding site" evidence="7">
    <location>
        <position position="233"/>
    </location>
    <ligand>
        <name>substrate</name>
    </ligand>
</feature>
<evidence type="ECO:0000313" key="11">
    <source>
        <dbReference type="Proteomes" id="UP000183447"/>
    </source>
</evidence>
<feature type="domain" description="Amidohydrolase-related" evidence="9">
    <location>
        <begin position="58"/>
        <end position="373"/>
    </location>
</feature>
<reference evidence="10 11" key="1">
    <citation type="submission" date="2016-11" db="EMBL/GenBank/DDBJ databases">
        <authorList>
            <person name="Jaros S."/>
            <person name="Januszkiewicz K."/>
            <person name="Wedrychowicz H."/>
        </authorList>
    </citation>
    <scope>NUCLEOTIDE SEQUENCE [LARGE SCALE GENOMIC DNA]</scope>
    <source>
        <strain evidence="10 11">ATCC 23634</strain>
    </source>
</reference>
<evidence type="ECO:0000256" key="5">
    <source>
        <dbReference type="PIRNR" id="PIRNR038994"/>
    </source>
</evidence>
<accession>A0A1K2I266</accession>
<evidence type="ECO:0000256" key="2">
    <source>
        <dbReference type="ARBA" id="ARBA00022723"/>
    </source>
</evidence>
<dbReference type="InterPro" id="IPR003764">
    <property type="entry name" value="GlcNAc_6-P_deAcase"/>
</dbReference>
<dbReference type="SUPFAM" id="SSF51556">
    <property type="entry name" value="Metallo-dependent hydrolases"/>
    <property type="match status" value="1"/>
</dbReference>